<proteinExistence type="predicted"/>
<dbReference type="EMBL" id="JBBMFI010000004">
    <property type="protein sequence ID" value="MEQ2565051.1"/>
    <property type="molecule type" value="Genomic_DNA"/>
</dbReference>
<dbReference type="RefSeq" id="WP_367286289.1">
    <property type="nucleotide sequence ID" value="NZ_JBBMEY010000006.1"/>
</dbReference>
<name>A0ABV1HSK2_9FIRM</name>
<sequence>MVGSDKNFCHVIIVCMERYTEKLMYELADGLLSSEKRINEILDLVNQNLDEKEMMKALKEIRYRDNIPYEHQ</sequence>
<dbReference type="Proteomes" id="UP001478133">
    <property type="component" value="Unassembled WGS sequence"/>
</dbReference>
<accession>A0ABV1HSK2</accession>
<keyword evidence="2" id="KW-1185">Reference proteome</keyword>
<gene>
    <name evidence="1" type="ORF">ABFO16_02230</name>
</gene>
<protein>
    <submittedName>
        <fullName evidence="1">Uncharacterized protein</fullName>
    </submittedName>
</protein>
<evidence type="ECO:0000313" key="2">
    <source>
        <dbReference type="Proteomes" id="UP001478133"/>
    </source>
</evidence>
<reference evidence="1 2" key="1">
    <citation type="submission" date="2024-03" db="EMBL/GenBank/DDBJ databases">
        <title>Human intestinal bacterial collection.</title>
        <authorList>
            <person name="Pauvert C."/>
            <person name="Hitch T.C.A."/>
            <person name="Clavel T."/>
        </authorList>
    </citation>
    <scope>NUCLEOTIDE SEQUENCE [LARGE SCALE GENOMIC DNA]</scope>
    <source>
        <strain evidence="1 2">CLA-AP-H18</strain>
    </source>
</reference>
<evidence type="ECO:0000313" key="1">
    <source>
        <dbReference type="EMBL" id="MEQ2565051.1"/>
    </source>
</evidence>
<organism evidence="1 2">
    <name type="scientific">Ruminococcoides intestinihominis</name>
    <dbReference type="NCBI Taxonomy" id="3133161"/>
    <lineage>
        <taxon>Bacteria</taxon>
        <taxon>Bacillati</taxon>
        <taxon>Bacillota</taxon>
        <taxon>Clostridia</taxon>
        <taxon>Eubacteriales</taxon>
        <taxon>Oscillospiraceae</taxon>
        <taxon>Ruminococcoides</taxon>
    </lineage>
</organism>
<comment type="caution">
    <text evidence="1">The sequence shown here is derived from an EMBL/GenBank/DDBJ whole genome shotgun (WGS) entry which is preliminary data.</text>
</comment>